<accession>W9XAA3</accession>
<comment type="caution">
    <text evidence="1">The sequence shown here is derived from an EMBL/GenBank/DDBJ whole genome shotgun (WGS) entry which is preliminary data.</text>
</comment>
<reference evidence="1 2" key="1">
    <citation type="submission" date="2013-03" db="EMBL/GenBank/DDBJ databases">
        <title>The Genome Sequence of Capronia epimyces CBS 606.96.</title>
        <authorList>
            <consortium name="The Broad Institute Genomics Platform"/>
            <person name="Cuomo C."/>
            <person name="de Hoog S."/>
            <person name="Gorbushina A."/>
            <person name="Walker B."/>
            <person name="Young S.K."/>
            <person name="Zeng Q."/>
            <person name="Gargeya S."/>
            <person name="Fitzgerald M."/>
            <person name="Haas B."/>
            <person name="Abouelleil A."/>
            <person name="Allen A.W."/>
            <person name="Alvarado L."/>
            <person name="Arachchi H.M."/>
            <person name="Berlin A.M."/>
            <person name="Chapman S.B."/>
            <person name="Gainer-Dewar J."/>
            <person name="Goldberg J."/>
            <person name="Griggs A."/>
            <person name="Gujja S."/>
            <person name="Hansen M."/>
            <person name="Howarth C."/>
            <person name="Imamovic A."/>
            <person name="Ireland A."/>
            <person name="Larimer J."/>
            <person name="McCowan C."/>
            <person name="Murphy C."/>
            <person name="Pearson M."/>
            <person name="Poon T.W."/>
            <person name="Priest M."/>
            <person name="Roberts A."/>
            <person name="Saif S."/>
            <person name="Shea T."/>
            <person name="Sisk P."/>
            <person name="Sykes S."/>
            <person name="Wortman J."/>
            <person name="Nusbaum C."/>
            <person name="Birren B."/>
        </authorList>
    </citation>
    <scope>NUCLEOTIDE SEQUENCE [LARGE SCALE GENOMIC DNA]</scope>
    <source>
        <strain evidence="1 2">CBS 606.96</strain>
    </source>
</reference>
<dbReference type="RefSeq" id="XP_007737907.1">
    <property type="nucleotide sequence ID" value="XM_007739717.1"/>
</dbReference>
<protein>
    <submittedName>
        <fullName evidence="1">Uncharacterized protein</fullName>
    </submittedName>
</protein>
<evidence type="ECO:0000313" key="1">
    <source>
        <dbReference type="EMBL" id="EXJ77397.1"/>
    </source>
</evidence>
<name>W9XAA3_9EURO</name>
<dbReference type="AlphaFoldDB" id="W9XAA3"/>
<gene>
    <name evidence="1" type="ORF">A1O3_09623</name>
</gene>
<dbReference type="GeneID" id="19173707"/>
<evidence type="ECO:0000313" key="2">
    <source>
        <dbReference type="Proteomes" id="UP000019478"/>
    </source>
</evidence>
<sequence>MLPYVRILRTPAIVIEEHTVSIATFGNVLNMRGQEIAKKFDAGFLMLIEHVRRSSETCLSLALRLNR</sequence>
<dbReference type="EMBL" id="AMGY01000010">
    <property type="protein sequence ID" value="EXJ77397.1"/>
    <property type="molecule type" value="Genomic_DNA"/>
</dbReference>
<dbReference type="HOGENOM" id="CLU_2812104_0_0_1"/>
<keyword evidence="2" id="KW-1185">Reference proteome</keyword>
<dbReference type="Proteomes" id="UP000019478">
    <property type="component" value="Unassembled WGS sequence"/>
</dbReference>
<organism evidence="1 2">
    <name type="scientific">Capronia epimyces CBS 606.96</name>
    <dbReference type="NCBI Taxonomy" id="1182542"/>
    <lineage>
        <taxon>Eukaryota</taxon>
        <taxon>Fungi</taxon>
        <taxon>Dikarya</taxon>
        <taxon>Ascomycota</taxon>
        <taxon>Pezizomycotina</taxon>
        <taxon>Eurotiomycetes</taxon>
        <taxon>Chaetothyriomycetidae</taxon>
        <taxon>Chaetothyriales</taxon>
        <taxon>Herpotrichiellaceae</taxon>
        <taxon>Capronia</taxon>
    </lineage>
</organism>
<proteinExistence type="predicted"/>